<dbReference type="Gene3D" id="1.10.510.10">
    <property type="entry name" value="Transferase(Phosphotransferase) domain 1"/>
    <property type="match status" value="1"/>
</dbReference>
<dbReference type="OrthoDB" id="346907at2759"/>
<dbReference type="GO" id="GO:0004674">
    <property type="term" value="F:protein serine/threonine kinase activity"/>
    <property type="evidence" value="ECO:0007669"/>
    <property type="project" value="TreeGrafter"/>
</dbReference>
<dbReference type="PROSITE" id="PS00109">
    <property type="entry name" value="PROTEIN_KINASE_TYR"/>
    <property type="match status" value="1"/>
</dbReference>
<dbReference type="AlphaFoldDB" id="A0A2A9NZT2"/>
<evidence type="ECO:0000313" key="6">
    <source>
        <dbReference type="EMBL" id="PFH53650.1"/>
    </source>
</evidence>
<dbReference type="PROSITE" id="PS50011">
    <property type="entry name" value="PROTEIN_KINASE_DOM"/>
    <property type="match status" value="1"/>
</dbReference>
<keyword evidence="4" id="KW-0067">ATP-binding</keyword>
<evidence type="ECO:0000256" key="2">
    <source>
        <dbReference type="ARBA" id="ARBA00022741"/>
    </source>
</evidence>
<dbReference type="PANTHER" id="PTHR44329:SF288">
    <property type="entry name" value="MITOGEN-ACTIVATED PROTEIN KINASE KINASE KINASE 20"/>
    <property type="match status" value="1"/>
</dbReference>
<evidence type="ECO:0000313" key="7">
    <source>
        <dbReference type="Proteomes" id="UP000242287"/>
    </source>
</evidence>
<dbReference type="Proteomes" id="UP000242287">
    <property type="component" value="Unassembled WGS sequence"/>
</dbReference>
<keyword evidence="2" id="KW-0547">Nucleotide-binding</keyword>
<gene>
    <name evidence="6" type="ORF">AMATHDRAFT_1286</name>
</gene>
<dbReference type="Pfam" id="PF07714">
    <property type="entry name" value="PK_Tyr_Ser-Thr"/>
    <property type="match status" value="1"/>
</dbReference>
<sequence>MSSMAIDVQVCTHDLHVAPVAHAIGEFSNLYQANLRISKENYLHVVVKELRGYRSTLDEVAVKEYTKIVNTVATQWCSFSHPNVMECYGLLSLNWRMGLILPSCGSNVLQYVQGNPTSDRLRLSQQIASAVAHLHSRKVIHTDIRPVNILMHNGTPLLMDAGLGAFHDRTDFTRAHASRRYRWSAPELYDPREVGVEHEASPEPAVDVQATDEENPPYTLGSDVYALGMTIFTILSGTLPFPHIRHDYHALTYVLNGERPQRPVSPSVSDVIWEIVEISWHRRPDMRPTAEMVEKIFGQENTRQSIIGISA</sequence>
<protein>
    <recommendedName>
        <fullName evidence="5">Protein kinase domain-containing protein</fullName>
    </recommendedName>
</protein>
<organism evidence="6 7">
    <name type="scientific">Amanita thiersii Skay4041</name>
    <dbReference type="NCBI Taxonomy" id="703135"/>
    <lineage>
        <taxon>Eukaryota</taxon>
        <taxon>Fungi</taxon>
        <taxon>Dikarya</taxon>
        <taxon>Basidiomycota</taxon>
        <taxon>Agaricomycotina</taxon>
        <taxon>Agaricomycetes</taxon>
        <taxon>Agaricomycetidae</taxon>
        <taxon>Agaricales</taxon>
        <taxon>Pluteineae</taxon>
        <taxon>Amanitaceae</taxon>
        <taxon>Amanita</taxon>
    </lineage>
</organism>
<dbReference type="InterPro" id="IPR000719">
    <property type="entry name" value="Prot_kinase_dom"/>
</dbReference>
<dbReference type="InterPro" id="IPR011009">
    <property type="entry name" value="Kinase-like_dom_sf"/>
</dbReference>
<feature type="domain" description="Protein kinase" evidence="5">
    <location>
        <begin position="16"/>
        <end position="297"/>
    </location>
</feature>
<dbReference type="InterPro" id="IPR008266">
    <property type="entry name" value="Tyr_kinase_AS"/>
</dbReference>
<proteinExistence type="predicted"/>
<name>A0A2A9NZT2_9AGAR</name>
<dbReference type="InterPro" id="IPR001245">
    <property type="entry name" value="Ser-Thr/Tyr_kinase_cat_dom"/>
</dbReference>
<reference evidence="6 7" key="1">
    <citation type="submission" date="2014-02" db="EMBL/GenBank/DDBJ databases">
        <title>Transposable element dynamics among asymbiotic and ectomycorrhizal Amanita fungi.</title>
        <authorList>
            <consortium name="DOE Joint Genome Institute"/>
            <person name="Hess J."/>
            <person name="Skrede I."/>
            <person name="Wolfe B."/>
            <person name="LaButti K."/>
            <person name="Ohm R.A."/>
            <person name="Grigoriev I.V."/>
            <person name="Pringle A."/>
        </authorList>
    </citation>
    <scope>NUCLEOTIDE SEQUENCE [LARGE SCALE GENOMIC DNA]</scope>
    <source>
        <strain evidence="6 7">SKay4041</strain>
    </source>
</reference>
<dbReference type="EMBL" id="KZ301973">
    <property type="protein sequence ID" value="PFH53650.1"/>
    <property type="molecule type" value="Genomic_DNA"/>
</dbReference>
<dbReference type="InterPro" id="IPR051681">
    <property type="entry name" value="Ser/Thr_Kinases-Pseudokinases"/>
</dbReference>
<dbReference type="PANTHER" id="PTHR44329">
    <property type="entry name" value="SERINE/THREONINE-PROTEIN KINASE TNNI3K-RELATED"/>
    <property type="match status" value="1"/>
</dbReference>
<accession>A0A2A9NZT2</accession>
<dbReference type="GO" id="GO:0005524">
    <property type="term" value="F:ATP binding"/>
    <property type="evidence" value="ECO:0007669"/>
    <property type="project" value="UniProtKB-KW"/>
</dbReference>
<keyword evidence="3" id="KW-0418">Kinase</keyword>
<evidence type="ECO:0000256" key="1">
    <source>
        <dbReference type="ARBA" id="ARBA00022679"/>
    </source>
</evidence>
<keyword evidence="1" id="KW-0808">Transferase</keyword>
<dbReference type="SUPFAM" id="SSF56112">
    <property type="entry name" value="Protein kinase-like (PK-like)"/>
    <property type="match status" value="1"/>
</dbReference>
<keyword evidence="7" id="KW-1185">Reference proteome</keyword>
<evidence type="ECO:0000259" key="5">
    <source>
        <dbReference type="PROSITE" id="PS50011"/>
    </source>
</evidence>
<dbReference type="STRING" id="703135.A0A2A9NZT2"/>
<evidence type="ECO:0000256" key="3">
    <source>
        <dbReference type="ARBA" id="ARBA00022777"/>
    </source>
</evidence>
<evidence type="ECO:0000256" key="4">
    <source>
        <dbReference type="ARBA" id="ARBA00022840"/>
    </source>
</evidence>